<evidence type="ECO:0000313" key="3">
    <source>
        <dbReference type="Proteomes" id="UP000034324"/>
    </source>
</evidence>
<sequence>MYLPDTNIFIKAIQGFEPEATFLKKNIKRGNIVISVVVIGEFFAKSNPVEENAFNNLLTKFKVLDIDEDTAREAGLYRRGMSEKTKQGLLLDCFLAA</sequence>
<comment type="caution">
    <text evidence="2">The sequence shown here is derived from an EMBL/GenBank/DDBJ whole genome shotgun (WGS) entry which is preliminary data.</text>
</comment>
<dbReference type="InterPro" id="IPR002716">
    <property type="entry name" value="PIN_dom"/>
</dbReference>
<dbReference type="Pfam" id="PF01850">
    <property type="entry name" value="PIN"/>
    <property type="match status" value="1"/>
</dbReference>
<dbReference type="EMBL" id="LBVC01000011">
    <property type="protein sequence ID" value="KKQ78786.1"/>
    <property type="molecule type" value="Genomic_DNA"/>
</dbReference>
<protein>
    <recommendedName>
        <fullName evidence="1">PIN domain-containing protein</fullName>
    </recommendedName>
</protein>
<name>A0A0G0NNX4_9BACT</name>
<dbReference type="Gene3D" id="3.40.50.1010">
    <property type="entry name" value="5'-nuclease"/>
    <property type="match status" value="1"/>
</dbReference>
<feature type="domain" description="PIN" evidence="1">
    <location>
        <begin position="2"/>
        <end position="97"/>
    </location>
</feature>
<dbReference type="SUPFAM" id="SSF88723">
    <property type="entry name" value="PIN domain-like"/>
    <property type="match status" value="1"/>
</dbReference>
<organism evidence="2 3">
    <name type="scientific">Candidatus Daviesbacteria bacterium GW2011_GWF2_38_6</name>
    <dbReference type="NCBI Taxonomy" id="1618432"/>
    <lineage>
        <taxon>Bacteria</taxon>
        <taxon>Candidatus Daviesiibacteriota</taxon>
    </lineage>
</organism>
<dbReference type="Proteomes" id="UP000034324">
    <property type="component" value="Unassembled WGS sequence"/>
</dbReference>
<dbReference type="InterPro" id="IPR029060">
    <property type="entry name" value="PIN-like_dom_sf"/>
</dbReference>
<dbReference type="AlphaFoldDB" id="A0A0G0NNX4"/>
<accession>A0A0G0NNX4</accession>
<gene>
    <name evidence="2" type="ORF">US99_C0011G0001</name>
</gene>
<proteinExistence type="predicted"/>
<reference evidence="2 3" key="1">
    <citation type="journal article" date="2015" name="Nature">
        <title>rRNA introns, odd ribosomes, and small enigmatic genomes across a large radiation of phyla.</title>
        <authorList>
            <person name="Brown C.T."/>
            <person name="Hug L.A."/>
            <person name="Thomas B.C."/>
            <person name="Sharon I."/>
            <person name="Castelle C.J."/>
            <person name="Singh A."/>
            <person name="Wilkins M.J."/>
            <person name="Williams K.H."/>
            <person name="Banfield J.F."/>
        </authorList>
    </citation>
    <scope>NUCLEOTIDE SEQUENCE [LARGE SCALE GENOMIC DNA]</scope>
</reference>
<evidence type="ECO:0000259" key="1">
    <source>
        <dbReference type="Pfam" id="PF01850"/>
    </source>
</evidence>
<evidence type="ECO:0000313" key="2">
    <source>
        <dbReference type="EMBL" id="KKQ78786.1"/>
    </source>
</evidence>